<dbReference type="PANTHER" id="PTHR13046">
    <property type="entry name" value="PROTEASE U48 CAAX PRENYL PROTEASE RCE1"/>
    <property type="match status" value="1"/>
</dbReference>
<comment type="subcellular location">
    <subcellularLocation>
        <location evidence="1">Endoplasmic reticulum membrane</location>
        <topology evidence="1">Multi-pass membrane protein</topology>
    </subcellularLocation>
</comment>
<evidence type="ECO:0000256" key="11">
    <source>
        <dbReference type="ARBA" id="ARBA00049729"/>
    </source>
</evidence>
<reference evidence="15" key="1">
    <citation type="submission" date="2020-11" db="EMBL/GenBank/DDBJ databases">
        <authorList>
            <person name="Tran Van P."/>
        </authorList>
    </citation>
    <scope>NUCLEOTIDE SEQUENCE</scope>
</reference>
<comment type="similarity">
    <text evidence="2">Belongs to the peptidase U48 family.</text>
</comment>
<evidence type="ECO:0000256" key="8">
    <source>
        <dbReference type="ARBA" id="ARBA00023136"/>
    </source>
</evidence>
<name>A0A7R9J624_TIMCA</name>
<keyword evidence="6" id="KW-0256">Endoplasmic reticulum</keyword>
<dbReference type="GO" id="GO:0005789">
    <property type="term" value="C:endoplasmic reticulum membrane"/>
    <property type="evidence" value="ECO:0007669"/>
    <property type="project" value="UniProtKB-SubCell"/>
</dbReference>
<dbReference type="EC" id="3.4.26.1" evidence="11"/>
<accession>A0A7R9J624</accession>
<dbReference type="Pfam" id="PF02517">
    <property type="entry name" value="Rce1-like"/>
    <property type="match status" value="1"/>
</dbReference>
<evidence type="ECO:0000256" key="5">
    <source>
        <dbReference type="ARBA" id="ARBA00022801"/>
    </source>
</evidence>
<evidence type="ECO:0000259" key="14">
    <source>
        <dbReference type="Pfam" id="PF02517"/>
    </source>
</evidence>
<evidence type="ECO:0000256" key="12">
    <source>
        <dbReference type="ARBA" id="ARBA00049763"/>
    </source>
</evidence>
<feature type="transmembrane region" description="Helical" evidence="13">
    <location>
        <begin position="297"/>
        <end position="317"/>
    </location>
</feature>
<dbReference type="AlphaFoldDB" id="A0A7R9J624"/>
<proteinExistence type="inferred from homology"/>
<gene>
    <name evidence="15" type="ORF">TCMB3V08_LOCUS6034</name>
</gene>
<evidence type="ECO:0000256" key="2">
    <source>
        <dbReference type="ARBA" id="ARBA00006897"/>
    </source>
</evidence>
<dbReference type="InterPro" id="IPR039731">
    <property type="entry name" value="Rce1"/>
</dbReference>
<dbReference type="GO" id="GO:0071586">
    <property type="term" value="P:CAAX-box protein processing"/>
    <property type="evidence" value="ECO:0007669"/>
    <property type="project" value="InterPro"/>
</dbReference>
<keyword evidence="3" id="KW-0645">Protease</keyword>
<evidence type="ECO:0000256" key="3">
    <source>
        <dbReference type="ARBA" id="ARBA00022670"/>
    </source>
</evidence>
<evidence type="ECO:0000256" key="10">
    <source>
        <dbReference type="ARBA" id="ARBA00047280"/>
    </source>
</evidence>
<keyword evidence="4 13" id="KW-0812">Transmembrane</keyword>
<evidence type="ECO:0000256" key="13">
    <source>
        <dbReference type="SAM" id="Phobius"/>
    </source>
</evidence>
<protein>
    <recommendedName>
        <fullName evidence="12">CAAX prenyl protease 2</fullName>
        <ecNumber evidence="11">3.4.26.1</ecNumber>
    </recommendedName>
    <alternativeName>
        <fullName evidence="9">Farnesylated proteins-converting enzyme 2</fullName>
    </alternativeName>
</protein>
<evidence type="ECO:0000256" key="4">
    <source>
        <dbReference type="ARBA" id="ARBA00022692"/>
    </source>
</evidence>
<keyword evidence="8 13" id="KW-0472">Membrane</keyword>
<feature type="transmembrane region" description="Helical" evidence="13">
    <location>
        <begin position="223"/>
        <end position="247"/>
    </location>
</feature>
<keyword evidence="7 13" id="KW-1133">Transmembrane helix</keyword>
<feature type="domain" description="CAAX prenyl protease 2/Lysostaphin resistance protein A-like" evidence="14">
    <location>
        <begin position="199"/>
        <end position="280"/>
    </location>
</feature>
<evidence type="ECO:0000256" key="6">
    <source>
        <dbReference type="ARBA" id="ARBA00022824"/>
    </source>
</evidence>
<dbReference type="InterPro" id="IPR003675">
    <property type="entry name" value="Rce1/LyrA-like_dom"/>
</dbReference>
<dbReference type="GO" id="GO:0004222">
    <property type="term" value="F:metalloendopeptidase activity"/>
    <property type="evidence" value="ECO:0007669"/>
    <property type="project" value="InterPro"/>
</dbReference>
<evidence type="ECO:0000256" key="9">
    <source>
        <dbReference type="ARBA" id="ARBA00032607"/>
    </source>
</evidence>
<evidence type="ECO:0000256" key="7">
    <source>
        <dbReference type="ARBA" id="ARBA00022989"/>
    </source>
</evidence>
<dbReference type="EMBL" id="OE181583">
    <property type="protein sequence ID" value="CAD7573396.1"/>
    <property type="molecule type" value="Genomic_DNA"/>
</dbReference>
<keyword evidence="5" id="KW-0378">Hydrolase</keyword>
<sequence length="337" mass="37790">MGRAVELQPEAILGGDGSKFGEVSCGRAAWGSSRNQPKKLTLHWCPLQTSHGEKETSAEDRTANELPAAQALLLSGVLLPLGTEVTGGVEPEEELLDAPPAPGILWFGTRQGSSHGSAGNKQMFNFRDRNTITNNRTFRSHASIWQLLGLRVRGLVPAVLTSLILTMMLFLGPLCMQGFSGLWRLHAEPMYWVSNFQNLIWVRNHIVAPLSEEFTFRACMLPLLLQCFQPITAIFVCPLFFGIGFQLSYTTIFGAYSAFLFFKTGHFVAPLTAHAFCNHMGFPDFAEILTYKDPRRCFLIFLYVIGLVAWCALLDPLTNPAWYSNEIYKRNYYRTHE</sequence>
<feature type="transmembrane region" description="Helical" evidence="13">
    <location>
        <begin position="155"/>
        <end position="176"/>
    </location>
</feature>
<dbReference type="PANTHER" id="PTHR13046:SF0">
    <property type="entry name" value="CAAX PRENYL PROTEASE 2"/>
    <property type="match status" value="1"/>
</dbReference>
<comment type="catalytic activity">
    <reaction evidence="10">
        <text>Hydrolyzes the peptide bond -P2-(S-farnesyl or geranylgeranyl)C-P1'-P2'-P3'-COOH where P1' and P2' are amino acids with aliphatic sidechains and P3' is any C-terminal residue.</text>
        <dbReference type="EC" id="3.4.26.1"/>
    </reaction>
</comment>
<feature type="transmembrane region" description="Helical" evidence="13">
    <location>
        <begin position="253"/>
        <end position="276"/>
    </location>
</feature>
<evidence type="ECO:0000313" key="15">
    <source>
        <dbReference type="EMBL" id="CAD7573396.1"/>
    </source>
</evidence>
<organism evidence="15">
    <name type="scientific">Timema californicum</name>
    <name type="common">California timema</name>
    <name type="synonym">Walking stick</name>
    <dbReference type="NCBI Taxonomy" id="61474"/>
    <lineage>
        <taxon>Eukaryota</taxon>
        <taxon>Metazoa</taxon>
        <taxon>Ecdysozoa</taxon>
        <taxon>Arthropoda</taxon>
        <taxon>Hexapoda</taxon>
        <taxon>Insecta</taxon>
        <taxon>Pterygota</taxon>
        <taxon>Neoptera</taxon>
        <taxon>Polyneoptera</taxon>
        <taxon>Phasmatodea</taxon>
        <taxon>Timematodea</taxon>
        <taxon>Timematoidea</taxon>
        <taxon>Timematidae</taxon>
        <taxon>Timema</taxon>
    </lineage>
</organism>
<evidence type="ECO:0000256" key="1">
    <source>
        <dbReference type="ARBA" id="ARBA00004477"/>
    </source>
</evidence>